<dbReference type="PANTHER" id="PTHR38762:SF1">
    <property type="entry name" value="CRYPTIC OUTER MEMBRANE PORIN BGLH-RELATED"/>
    <property type="match status" value="1"/>
</dbReference>
<evidence type="ECO:0000256" key="10">
    <source>
        <dbReference type="SAM" id="SignalP"/>
    </source>
</evidence>
<evidence type="ECO:0000256" key="8">
    <source>
        <dbReference type="ARBA" id="ARBA00023136"/>
    </source>
</evidence>
<dbReference type="InterPro" id="IPR036998">
    <property type="entry name" value="Porin_LamB_sf"/>
</dbReference>
<organism evidence="11 12">
    <name type="scientific">Vibrio tritonius</name>
    <dbReference type="NCBI Taxonomy" id="1435069"/>
    <lineage>
        <taxon>Bacteria</taxon>
        <taxon>Pseudomonadati</taxon>
        <taxon>Pseudomonadota</taxon>
        <taxon>Gammaproteobacteria</taxon>
        <taxon>Vibrionales</taxon>
        <taxon>Vibrionaceae</taxon>
        <taxon>Vibrio</taxon>
    </lineage>
</organism>
<keyword evidence="9" id="KW-0998">Cell outer membrane</keyword>
<keyword evidence="6" id="KW-0406">Ion transport</keyword>
<dbReference type="InterPro" id="IPR050286">
    <property type="entry name" value="G_neg_Bact_CarbUptk_Porin"/>
</dbReference>
<dbReference type="Gene3D" id="2.40.170.10">
    <property type="entry name" value="Porin, LamB type"/>
    <property type="match status" value="1"/>
</dbReference>
<feature type="chain" id="PRO_5047331200" evidence="10">
    <location>
        <begin position="24"/>
        <end position="420"/>
    </location>
</feature>
<dbReference type="RefSeq" id="WP_225250466.1">
    <property type="nucleotide sequence ID" value="NZ_JAIWIU010000058.1"/>
</dbReference>
<dbReference type="Proteomes" id="UP001199044">
    <property type="component" value="Unassembled WGS sequence"/>
</dbReference>
<keyword evidence="8" id="KW-0472">Membrane</keyword>
<evidence type="ECO:0000256" key="7">
    <source>
        <dbReference type="ARBA" id="ARBA00023114"/>
    </source>
</evidence>
<keyword evidence="5" id="KW-0812">Transmembrane</keyword>
<name>A0ABS7YNI5_9VIBR</name>
<evidence type="ECO:0000256" key="3">
    <source>
        <dbReference type="ARBA" id="ARBA00022448"/>
    </source>
</evidence>
<evidence type="ECO:0000256" key="5">
    <source>
        <dbReference type="ARBA" id="ARBA00022692"/>
    </source>
</evidence>
<evidence type="ECO:0000313" key="12">
    <source>
        <dbReference type="Proteomes" id="UP001199044"/>
    </source>
</evidence>
<dbReference type="NCBIfam" id="NF006860">
    <property type="entry name" value="PRK09360.1"/>
    <property type="match status" value="1"/>
</dbReference>
<keyword evidence="7" id="KW-0626">Porin</keyword>
<comment type="similarity">
    <text evidence="2">Belongs to the porin LamB (TC 1.B.3) family.</text>
</comment>
<evidence type="ECO:0000313" key="11">
    <source>
        <dbReference type="EMBL" id="MCA2016431.1"/>
    </source>
</evidence>
<gene>
    <name evidence="11" type="primary">lamB</name>
    <name evidence="11" type="ORF">LDJ79_09935</name>
</gene>
<keyword evidence="12" id="KW-1185">Reference proteome</keyword>
<dbReference type="InterPro" id="IPR003192">
    <property type="entry name" value="Porin_LamB"/>
</dbReference>
<dbReference type="PANTHER" id="PTHR38762">
    <property type="entry name" value="CRYPTIC OUTER MEMBRANE PORIN BGLH-RELATED"/>
    <property type="match status" value="1"/>
</dbReference>
<comment type="caution">
    <text evidence="11">The sequence shown here is derived from an EMBL/GenBank/DDBJ whole genome shotgun (WGS) entry which is preliminary data.</text>
</comment>
<sequence length="420" mass="46667">MKHKCRPLYLALCVAMASSSAFAVDFNGYVRAGTGIAGSGGGLQRGDEFHKNLLGRLGNEFDTYAEIGLGQELFNQDEHSMYLDTMFSMESDGNMEKENTSQSGSGEAEFGIKKAVLKIKGYIPDAPDATIWAGKRFYQRQDVHIIDTKFLNISGYGAGVEGLNAGPGTVSLAVVRGDDDIDDAVSSDDLNIYYLDARYSNLKPWDGAWAEVAMAYAVVNPTDDQDDVDSLDFDNGFMFTAQLSQSFSRGYNKTALQYGTKGLAQNMISQGGGWYDVWSGDVNSAKGYRLINTGDFKVTDNLLIDHVITYGYAQDHGDYVDDENLLSIVMRPTYSWSNYNKTILELGYFKDKKSWTSGSETKTGGEKITLAHAFTVGKEFLSRPELRFYVSYFKDEEGTYFKNGSKDNDIFYGAQFEAWW</sequence>
<keyword evidence="10" id="KW-0732">Signal</keyword>
<dbReference type="EMBL" id="JAIWIU010000058">
    <property type="protein sequence ID" value="MCA2016431.1"/>
    <property type="molecule type" value="Genomic_DNA"/>
</dbReference>
<reference evidence="12" key="1">
    <citation type="submission" date="2023-07" db="EMBL/GenBank/DDBJ databases">
        <title>Molecular identification of indigenous halophilic bacteria isolated from red sea cost, biodegradation of synthetic dyes and assessment of degraded metabolite toxicity.</title>
        <authorList>
            <person name="Chaieb K."/>
            <person name="Altayb H.N."/>
        </authorList>
    </citation>
    <scope>NUCLEOTIDE SEQUENCE [LARGE SCALE GENOMIC DNA]</scope>
    <source>
        <strain evidence="12">K20</strain>
    </source>
</reference>
<protein>
    <submittedName>
        <fullName evidence="11">Maltoporin LamB</fullName>
    </submittedName>
</protein>
<evidence type="ECO:0000256" key="6">
    <source>
        <dbReference type="ARBA" id="ARBA00023065"/>
    </source>
</evidence>
<dbReference type="CDD" id="cd01346">
    <property type="entry name" value="Maltoporin-like"/>
    <property type="match status" value="1"/>
</dbReference>
<evidence type="ECO:0000256" key="4">
    <source>
        <dbReference type="ARBA" id="ARBA00022452"/>
    </source>
</evidence>
<proteinExistence type="inferred from homology"/>
<accession>A0ABS7YNI5</accession>
<feature type="signal peptide" evidence="10">
    <location>
        <begin position="1"/>
        <end position="23"/>
    </location>
</feature>
<comment type="subcellular location">
    <subcellularLocation>
        <location evidence="1">Cell outer membrane</location>
        <topology evidence="1">Multi-pass membrane protein</topology>
    </subcellularLocation>
</comment>
<keyword evidence="4" id="KW-1134">Transmembrane beta strand</keyword>
<dbReference type="Pfam" id="PF02264">
    <property type="entry name" value="LamB"/>
    <property type="match status" value="1"/>
</dbReference>
<dbReference type="SUPFAM" id="SSF56935">
    <property type="entry name" value="Porins"/>
    <property type="match status" value="1"/>
</dbReference>
<evidence type="ECO:0000256" key="1">
    <source>
        <dbReference type="ARBA" id="ARBA00004571"/>
    </source>
</evidence>
<evidence type="ECO:0000256" key="9">
    <source>
        <dbReference type="ARBA" id="ARBA00023237"/>
    </source>
</evidence>
<keyword evidence="3" id="KW-0813">Transport</keyword>
<evidence type="ECO:0000256" key="2">
    <source>
        <dbReference type="ARBA" id="ARBA00007055"/>
    </source>
</evidence>